<keyword evidence="8" id="KW-1185">Reference proteome</keyword>
<dbReference type="SUPFAM" id="SSF46689">
    <property type="entry name" value="Homeodomain-like"/>
    <property type="match status" value="1"/>
</dbReference>
<dbReference type="PROSITE" id="PS50977">
    <property type="entry name" value="HTH_TETR_2"/>
    <property type="match status" value="1"/>
</dbReference>
<keyword evidence="2 4" id="KW-0238">DNA-binding</keyword>
<dbReference type="PANTHER" id="PTHR30055">
    <property type="entry name" value="HTH-TYPE TRANSCRIPTIONAL REGULATOR RUTR"/>
    <property type="match status" value="1"/>
</dbReference>
<keyword evidence="1" id="KW-0805">Transcription regulation</keyword>
<accession>A0A4S4FNN5</accession>
<dbReference type="InterPro" id="IPR050109">
    <property type="entry name" value="HTH-type_TetR-like_transc_reg"/>
</dbReference>
<dbReference type="OrthoDB" id="4709704at2"/>
<dbReference type="InterPro" id="IPR025996">
    <property type="entry name" value="MT1864/Rv1816-like_C"/>
</dbReference>
<feature type="compositionally biased region" description="Polar residues" evidence="5">
    <location>
        <begin position="1"/>
        <end position="17"/>
    </location>
</feature>
<gene>
    <name evidence="7" type="ORF">E6C70_13275</name>
</gene>
<dbReference type="Gene3D" id="1.10.357.10">
    <property type="entry name" value="Tetracycline Repressor, domain 2"/>
    <property type="match status" value="1"/>
</dbReference>
<keyword evidence="3" id="KW-0804">Transcription</keyword>
<evidence type="ECO:0000313" key="8">
    <source>
        <dbReference type="Proteomes" id="UP000307380"/>
    </source>
</evidence>
<feature type="DNA-binding region" description="H-T-H motif" evidence="4">
    <location>
        <begin position="147"/>
        <end position="166"/>
    </location>
</feature>
<feature type="region of interest" description="Disordered" evidence="5">
    <location>
        <begin position="308"/>
        <end position="329"/>
    </location>
</feature>
<dbReference type="GO" id="GO:0003700">
    <property type="term" value="F:DNA-binding transcription factor activity"/>
    <property type="evidence" value="ECO:0007669"/>
    <property type="project" value="TreeGrafter"/>
</dbReference>
<comment type="caution">
    <text evidence="7">The sequence shown here is derived from an EMBL/GenBank/DDBJ whole genome shotgun (WGS) entry which is preliminary data.</text>
</comment>
<dbReference type="EMBL" id="SSSN01000010">
    <property type="protein sequence ID" value="THG32113.1"/>
    <property type="molecule type" value="Genomic_DNA"/>
</dbReference>
<reference evidence="7 8" key="1">
    <citation type="submission" date="2019-04" db="EMBL/GenBank/DDBJ databases">
        <authorList>
            <person name="Jiang L."/>
        </authorList>
    </citation>
    <scope>NUCLEOTIDE SEQUENCE [LARGE SCALE GENOMIC DNA]</scope>
    <source>
        <strain evidence="7 8">YIM 131861</strain>
    </source>
</reference>
<dbReference type="GO" id="GO:0000976">
    <property type="term" value="F:transcription cis-regulatory region binding"/>
    <property type="evidence" value="ECO:0007669"/>
    <property type="project" value="TreeGrafter"/>
</dbReference>
<feature type="domain" description="HTH tetR-type" evidence="6">
    <location>
        <begin position="125"/>
        <end position="184"/>
    </location>
</feature>
<sequence length="329" mass="35312">MLRLANPSSWTTCSAPASSMPRMPRDVRPGLTSWLTPATVRRVPTPQKAHQTPTTTSGSPPNSTSCPTANSRGSTRVCARTRAMYMRVSSSSKLNECKLTDVRLNGKGRSMSGSGRARNARGDGERLRAEIVDAAVRVVDGGDEDLTLRGIAREAGISAPSIYTRFSDLQRIVDAVLALSFESLDRRVADAIEDETSPDAALVSAGLAYVRFGWEHRSRLRLMMGAAGFSPDAVVTFERIERLLRECVDAGTAVSDDPHRDAFLVWVGLHGMATLQAPERADYRRLGPLDRPALAELIIRRLAGLRSGVGGPSAAPPSSAPVDRGGVHA</sequence>
<evidence type="ECO:0000256" key="3">
    <source>
        <dbReference type="ARBA" id="ARBA00023163"/>
    </source>
</evidence>
<dbReference type="PANTHER" id="PTHR30055:SF209">
    <property type="entry name" value="POSSIBLE TRANSCRIPTIONAL REGULATORY PROTEIN (PROBABLY TETR-FAMILY)"/>
    <property type="match status" value="1"/>
</dbReference>
<proteinExistence type="predicted"/>
<evidence type="ECO:0000259" key="6">
    <source>
        <dbReference type="PROSITE" id="PS50977"/>
    </source>
</evidence>
<evidence type="ECO:0000256" key="2">
    <source>
        <dbReference type="ARBA" id="ARBA00023125"/>
    </source>
</evidence>
<dbReference type="Proteomes" id="UP000307380">
    <property type="component" value="Unassembled WGS sequence"/>
</dbReference>
<dbReference type="SUPFAM" id="SSF48498">
    <property type="entry name" value="Tetracyclin repressor-like, C-terminal domain"/>
    <property type="match status" value="1"/>
</dbReference>
<organism evidence="7 8">
    <name type="scientific">Orlajensenia flava</name>
    <dbReference type="NCBI Taxonomy" id="2565934"/>
    <lineage>
        <taxon>Bacteria</taxon>
        <taxon>Bacillati</taxon>
        <taxon>Actinomycetota</taxon>
        <taxon>Actinomycetes</taxon>
        <taxon>Micrococcales</taxon>
        <taxon>Microbacteriaceae</taxon>
        <taxon>Orlajensenia</taxon>
    </lineage>
</organism>
<feature type="compositionally biased region" description="Low complexity" evidence="5">
    <location>
        <begin position="52"/>
        <end position="68"/>
    </location>
</feature>
<dbReference type="AlphaFoldDB" id="A0A4S4FNN5"/>
<dbReference type="InterPro" id="IPR009057">
    <property type="entry name" value="Homeodomain-like_sf"/>
</dbReference>
<evidence type="ECO:0000256" key="4">
    <source>
        <dbReference type="PROSITE-ProRule" id="PRU00335"/>
    </source>
</evidence>
<dbReference type="Pfam" id="PF00440">
    <property type="entry name" value="TetR_N"/>
    <property type="match status" value="1"/>
</dbReference>
<evidence type="ECO:0000256" key="5">
    <source>
        <dbReference type="SAM" id="MobiDB-lite"/>
    </source>
</evidence>
<evidence type="ECO:0000256" key="1">
    <source>
        <dbReference type="ARBA" id="ARBA00023015"/>
    </source>
</evidence>
<dbReference type="InterPro" id="IPR001647">
    <property type="entry name" value="HTH_TetR"/>
</dbReference>
<dbReference type="Pfam" id="PF13305">
    <property type="entry name" value="TetR_C_33"/>
    <property type="match status" value="1"/>
</dbReference>
<feature type="region of interest" description="Disordered" evidence="5">
    <location>
        <begin position="1"/>
        <end position="74"/>
    </location>
</feature>
<evidence type="ECO:0000313" key="7">
    <source>
        <dbReference type="EMBL" id="THG32113.1"/>
    </source>
</evidence>
<dbReference type="InterPro" id="IPR036271">
    <property type="entry name" value="Tet_transcr_reg_TetR-rel_C_sf"/>
</dbReference>
<name>A0A4S4FNN5_9MICO</name>
<protein>
    <submittedName>
        <fullName evidence="7">TetR/AcrR family transcriptional regulator</fullName>
    </submittedName>
</protein>